<dbReference type="STRING" id="460265.Mnod_1329"/>
<keyword evidence="3" id="KW-1185">Reference proteome</keyword>
<dbReference type="PANTHER" id="PTHR43155:SF2">
    <property type="entry name" value="CYCLIC DI-GMP PHOSPHODIESTERASE PA4108"/>
    <property type="match status" value="1"/>
</dbReference>
<dbReference type="eggNOG" id="COG2206">
    <property type="taxonomic scope" value="Bacteria"/>
</dbReference>
<dbReference type="InterPro" id="IPR006675">
    <property type="entry name" value="HDIG_dom"/>
</dbReference>
<dbReference type="PANTHER" id="PTHR43155">
    <property type="entry name" value="CYCLIC DI-GMP PHOSPHODIESTERASE PA4108-RELATED"/>
    <property type="match status" value="1"/>
</dbReference>
<dbReference type="OrthoDB" id="9802066at2"/>
<dbReference type="SMART" id="SM00471">
    <property type="entry name" value="HDc"/>
    <property type="match status" value="1"/>
</dbReference>
<dbReference type="PROSITE" id="PS51832">
    <property type="entry name" value="HD_GYP"/>
    <property type="match status" value="1"/>
</dbReference>
<dbReference type="Gene3D" id="1.10.3210.10">
    <property type="entry name" value="Hypothetical protein af1432"/>
    <property type="match status" value="1"/>
</dbReference>
<dbReference type="CDD" id="cd00077">
    <property type="entry name" value="HDc"/>
    <property type="match status" value="1"/>
</dbReference>
<dbReference type="GO" id="GO:0008081">
    <property type="term" value="F:phosphoric diester hydrolase activity"/>
    <property type="evidence" value="ECO:0007669"/>
    <property type="project" value="UniProtKB-ARBA"/>
</dbReference>
<sequence>MEGTIVLVTDRPDRSAALAAALRTVGLCEVVGPDESWASGGFLLGVVSDLALTHPEAARCLRGLGRRYKGQALPVIGLLRRATIEALRHAKTLGATVCLPAYLPPETVAAALTIQIENSAPAGERAVVHGVARAGEALTSLLAEARSGSRIRMETVEVGLAPILTAVQEGGLARWLDTVWSHDDATYRHCLLVAGLAAQFALHLRFRRDDQQRFVRAALVHDVGKARIPLPILNKPGRLDPDETAVMRTHAALGYEILKAGGECDAFTLDAVRHHHEMLDGSGYPDGLSGEAVSDAVRLLTICDIYAALTERRAYRTPMRMADAMTVLKGMDGKLEAGLVQAFGRAIAA</sequence>
<keyword evidence="2" id="KW-0378">Hydrolase</keyword>
<dbReference type="SUPFAM" id="SSF109604">
    <property type="entry name" value="HD-domain/PDEase-like"/>
    <property type="match status" value="1"/>
</dbReference>
<proteinExistence type="predicted"/>
<dbReference type="HOGENOM" id="CLU_000445_92_10_5"/>
<accession>B8ILY5</accession>
<dbReference type="AlphaFoldDB" id="B8ILY5"/>
<dbReference type="EMBL" id="CP001349">
    <property type="protein sequence ID" value="ACL56329.1"/>
    <property type="molecule type" value="Genomic_DNA"/>
</dbReference>
<name>B8ILY5_METNO</name>
<dbReference type="Proteomes" id="UP000008207">
    <property type="component" value="Chromosome"/>
</dbReference>
<organism evidence="2 3">
    <name type="scientific">Methylobacterium nodulans (strain LMG 21967 / CNCM I-2342 / ORS 2060)</name>
    <dbReference type="NCBI Taxonomy" id="460265"/>
    <lineage>
        <taxon>Bacteria</taxon>
        <taxon>Pseudomonadati</taxon>
        <taxon>Pseudomonadota</taxon>
        <taxon>Alphaproteobacteria</taxon>
        <taxon>Hyphomicrobiales</taxon>
        <taxon>Methylobacteriaceae</taxon>
        <taxon>Methylobacterium</taxon>
    </lineage>
</organism>
<dbReference type="Pfam" id="PF13487">
    <property type="entry name" value="HD_5"/>
    <property type="match status" value="1"/>
</dbReference>
<protein>
    <submittedName>
        <fullName evidence="2">Metal dependent phosphohydrolase</fullName>
    </submittedName>
</protein>
<dbReference type="KEGG" id="mno:Mnod_1329"/>
<reference evidence="2 3" key="1">
    <citation type="submission" date="2009-01" db="EMBL/GenBank/DDBJ databases">
        <title>Complete sequence of chromosome of Methylobacterium nodulans ORS 2060.</title>
        <authorList>
            <consortium name="US DOE Joint Genome Institute"/>
            <person name="Lucas S."/>
            <person name="Copeland A."/>
            <person name="Lapidus A."/>
            <person name="Glavina del Rio T."/>
            <person name="Dalin E."/>
            <person name="Tice H."/>
            <person name="Bruce D."/>
            <person name="Goodwin L."/>
            <person name="Pitluck S."/>
            <person name="Sims D."/>
            <person name="Brettin T."/>
            <person name="Detter J.C."/>
            <person name="Han C."/>
            <person name="Larimer F."/>
            <person name="Land M."/>
            <person name="Hauser L."/>
            <person name="Kyrpides N."/>
            <person name="Ivanova N."/>
            <person name="Marx C.J."/>
            <person name="Richardson P."/>
        </authorList>
    </citation>
    <scope>NUCLEOTIDE SEQUENCE [LARGE SCALE GENOMIC DNA]</scope>
    <source>
        <strain evidence="3">LMG 21967 / CNCM I-2342 / ORS 2060</strain>
    </source>
</reference>
<evidence type="ECO:0000313" key="2">
    <source>
        <dbReference type="EMBL" id="ACL56329.1"/>
    </source>
</evidence>
<feature type="domain" description="HD-GYP" evidence="1">
    <location>
        <begin position="164"/>
        <end position="349"/>
    </location>
</feature>
<evidence type="ECO:0000313" key="3">
    <source>
        <dbReference type="Proteomes" id="UP000008207"/>
    </source>
</evidence>
<dbReference type="NCBIfam" id="TIGR00277">
    <property type="entry name" value="HDIG"/>
    <property type="match status" value="1"/>
</dbReference>
<evidence type="ECO:0000259" key="1">
    <source>
        <dbReference type="PROSITE" id="PS51832"/>
    </source>
</evidence>
<dbReference type="RefSeq" id="WP_015928025.1">
    <property type="nucleotide sequence ID" value="NC_011894.1"/>
</dbReference>
<dbReference type="InterPro" id="IPR037522">
    <property type="entry name" value="HD_GYP_dom"/>
</dbReference>
<gene>
    <name evidence="2" type="ordered locus">Mnod_1329</name>
</gene>
<dbReference type="InterPro" id="IPR003607">
    <property type="entry name" value="HD/PDEase_dom"/>
</dbReference>